<dbReference type="RefSeq" id="WP_191769519.1">
    <property type="nucleotide sequence ID" value="NZ_JACSQS010000003.1"/>
</dbReference>
<proteinExistence type="predicted"/>
<organism evidence="2 3">
    <name type="scientific">Stenotrophomonas lacuserhaii</name>
    <dbReference type="NCBI Taxonomy" id="2760084"/>
    <lineage>
        <taxon>Bacteria</taxon>
        <taxon>Pseudomonadati</taxon>
        <taxon>Pseudomonadota</taxon>
        <taxon>Gammaproteobacteria</taxon>
        <taxon>Lysobacterales</taxon>
        <taxon>Lysobacteraceae</taxon>
        <taxon>Stenotrophomonas</taxon>
    </lineage>
</organism>
<sequence>MHQLKTFALIITVASLAACQRPAVPPQDKPPEPQALARNVQAPLEKARGVQQTLEDAEQKRRAQEERAEKE</sequence>
<evidence type="ECO:0000313" key="2">
    <source>
        <dbReference type="EMBL" id="MBD7953581.1"/>
    </source>
</evidence>
<reference evidence="2 3" key="1">
    <citation type="submission" date="2020-08" db="EMBL/GenBank/DDBJ databases">
        <title>A Genomic Blueprint of the Chicken Gut Microbiome.</title>
        <authorList>
            <person name="Gilroy R."/>
            <person name="Ravi A."/>
            <person name="Getino M."/>
            <person name="Pursley I."/>
            <person name="Horton D.L."/>
            <person name="Alikhan N.-F."/>
            <person name="Baker D."/>
            <person name="Gharbi K."/>
            <person name="Hall N."/>
            <person name="Watson M."/>
            <person name="Adriaenssens E.M."/>
            <person name="Foster-Nyarko E."/>
            <person name="Jarju S."/>
            <person name="Secka A."/>
            <person name="Antonio M."/>
            <person name="Oren A."/>
            <person name="Chaudhuri R."/>
            <person name="La Ragione R.M."/>
            <person name="Hildebrand F."/>
            <person name="Pallen M.J."/>
        </authorList>
    </citation>
    <scope>NUCLEOTIDE SEQUENCE [LARGE SCALE GENOMIC DNA]</scope>
    <source>
        <strain evidence="2 3">Sa5BUN4</strain>
    </source>
</reference>
<dbReference type="PROSITE" id="PS51257">
    <property type="entry name" value="PROKAR_LIPOPROTEIN"/>
    <property type="match status" value="1"/>
</dbReference>
<protein>
    <recommendedName>
        <fullName evidence="4">Lipoprotein</fullName>
    </recommendedName>
</protein>
<keyword evidence="3" id="KW-1185">Reference proteome</keyword>
<accession>A0A8X8FPL7</accession>
<feature type="compositionally biased region" description="Basic and acidic residues" evidence="1">
    <location>
        <begin position="57"/>
        <end position="71"/>
    </location>
</feature>
<dbReference type="Proteomes" id="UP000636938">
    <property type="component" value="Unassembled WGS sequence"/>
</dbReference>
<dbReference type="AlphaFoldDB" id="A0A8X8FPL7"/>
<evidence type="ECO:0000256" key="1">
    <source>
        <dbReference type="SAM" id="MobiDB-lite"/>
    </source>
</evidence>
<name>A0A8X8FPL7_9GAMM</name>
<feature type="region of interest" description="Disordered" evidence="1">
    <location>
        <begin position="46"/>
        <end position="71"/>
    </location>
</feature>
<comment type="caution">
    <text evidence="2">The sequence shown here is derived from an EMBL/GenBank/DDBJ whole genome shotgun (WGS) entry which is preliminary data.</text>
</comment>
<evidence type="ECO:0000313" key="3">
    <source>
        <dbReference type="Proteomes" id="UP000636938"/>
    </source>
</evidence>
<evidence type="ECO:0008006" key="4">
    <source>
        <dbReference type="Google" id="ProtNLM"/>
    </source>
</evidence>
<dbReference type="EMBL" id="JACSQS010000003">
    <property type="protein sequence ID" value="MBD7953581.1"/>
    <property type="molecule type" value="Genomic_DNA"/>
</dbReference>
<gene>
    <name evidence="2" type="ORF">H9654_05105</name>
</gene>